<comment type="caution">
    <text evidence="2">The sequence shown here is derived from an EMBL/GenBank/DDBJ whole genome shotgun (WGS) entry which is preliminary data.</text>
</comment>
<keyword evidence="3" id="KW-1185">Reference proteome</keyword>
<gene>
    <name evidence="2" type="ORF">C8F04DRAFT_1276837</name>
</gene>
<sequence length="163" mass="17636">MSDSDLDSADDEEVEDNASDGRAILSDVAEALFVPRELEASQVPLPPPLPSFPSRPASPTGHSDVSEAPFVGRRATEVPLSPSRTNGRLFSTIYLYTSKLSLSSAPQLVESQCRTPQCSAKSMYRLADKLGLDALKASSLFSIKADLSIENIIQQVFSKFTSR</sequence>
<feature type="compositionally biased region" description="Acidic residues" evidence="1">
    <location>
        <begin position="1"/>
        <end position="18"/>
    </location>
</feature>
<evidence type="ECO:0000313" key="3">
    <source>
        <dbReference type="Proteomes" id="UP001218188"/>
    </source>
</evidence>
<proteinExistence type="predicted"/>
<feature type="region of interest" description="Disordered" evidence="1">
    <location>
        <begin position="1"/>
        <end position="22"/>
    </location>
</feature>
<dbReference type="EMBL" id="JARJCM010000312">
    <property type="protein sequence ID" value="KAJ7018976.1"/>
    <property type="molecule type" value="Genomic_DNA"/>
</dbReference>
<name>A0AAD6S0G7_9AGAR</name>
<feature type="region of interest" description="Disordered" evidence="1">
    <location>
        <begin position="39"/>
        <end position="68"/>
    </location>
</feature>
<reference evidence="2" key="1">
    <citation type="submission" date="2023-03" db="EMBL/GenBank/DDBJ databases">
        <title>Massive genome expansion in bonnet fungi (Mycena s.s.) driven by repeated elements and novel gene families across ecological guilds.</title>
        <authorList>
            <consortium name="Lawrence Berkeley National Laboratory"/>
            <person name="Harder C.B."/>
            <person name="Miyauchi S."/>
            <person name="Viragh M."/>
            <person name="Kuo A."/>
            <person name="Thoen E."/>
            <person name="Andreopoulos B."/>
            <person name="Lu D."/>
            <person name="Skrede I."/>
            <person name="Drula E."/>
            <person name="Henrissat B."/>
            <person name="Morin E."/>
            <person name="Kohler A."/>
            <person name="Barry K."/>
            <person name="LaButti K."/>
            <person name="Morin E."/>
            <person name="Salamov A."/>
            <person name="Lipzen A."/>
            <person name="Mereny Z."/>
            <person name="Hegedus B."/>
            <person name="Baldrian P."/>
            <person name="Stursova M."/>
            <person name="Weitz H."/>
            <person name="Taylor A."/>
            <person name="Grigoriev I.V."/>
            <person name="Nagy L.G."/>
            <person name="Martin F."/>
            <person name="Kauserud H."/>
        </authorList>
    </citation>
    <scope>NUCLEOTIDE SEQUENCE</scope>
    <source>
        <strain evidence="2">CBHHK200</strain>
    </source>
</reference>
<dbReference type="Proteomes" id="UP001218188">
    <property type="component" value="Unassembled WGS sequence"/>
</dbReference>
<dbReference type="AlphaFoldDB" id="A0AAD6S0G7"/>
<organism evidence="2 3">
    <name type="scientific">Mycena alexandri</name>
    <dbReference type="NCBI Taxonomy" id="1745969"/>
    <lineage>
        <taxon>Eukaryota</taxon>
        <taxon>Fungi</taxon>
        <taxon>Dikarya</taxon>
        <taxon>Basidiomycota</taxon>
        <taxon>Agaricomycotina</taxon>
        <taxon>Agaricomycetes</taxon>
        <taxon>Agaricomycetidae</taxon>
        <taxon>Agaricales</taxon>
        <taxon>Marasmiineae</taxon>
        <taxon>Mycenaceae</taxon>
        <taxon>Mycena</taxon>
    </lineage>
</organism>
<evidence type="ECO:0000313" key="2">
    <source>
        <dbReference type="EMBL" id="KAJ7018976.1"/>
    </source>
</evidence>
<accession>A0AAD6S0G7</accession>
<feature type="compositionally biased region" description="Pro residues" evidence="1">
    <location>
        <begin position="44"/>
        <end position="53"/>
    </location>
</feature>
<protein>
    <submittedName>
        <fullName evidence="2">Uncharacterized protein</fullName>
    </submittedName>
</protein>
<evidence type="ECO:0000256" key="1">
    <source>
        <dbReference type="SAM" id="MobiDB-lite"/>
    </source>
</evidence>